<dbReference type="STRING" id="1249481.D641_0100280"/>
<sequence length="438" mass="45929">MIARRRVLAAGAAGSAALTLAACGSGGSGGAGGSGTDPTDTAANADKTVTLWIMQGTNAKTDEYVEALKTAFTEQTGATLDVQVQPWDGAHDKFVTAMSGGTGPDVAEVGTTWTPEFADAGGLSDLTAEIEEAGLADGLVQGLVEAGTLDGMTYGMPWYAGVRSILANKEMLEAAGVAEQPQSWEDLLTMITTIKEQNPDTIPFPVAGASLFSMLPFVWGAGGDIAIQEGEQWKATINSPESVEGLTWYTDLALKHDASTAAASTWKETDSLAAFLQGDVAMFITGSWVPATIEQDSPEMFEKLVAYTIPAKDGAVAKSFLGGSHLCRFEDSQEPELAFELIKLMATGEFATRWATETNFFPGEQAALDQVVAEGNELTQVFAQQMSEGGTSVPVTPAWGKIEGKKTLPTLLTNVLGGADVQQAADTAAEEMDQIFQS</sequence>
<feature type="signal peptide" evidence="4">
    <location>
        <begin position="1"/>
        <end position="21"/>
    </location>
</feature>
<dbReference type="GO" id="GO:1901982">
    <property type="term" value="F:maltose binding"/>
    <property type="evidence" value="ECO:0007669"/>
    <property type="project" value="TreeGrafter"/>
</dbReference>
<evidence type="ECO:0000313" key="6">
    <source>
        <dbReference type="Proteomes" id="UP000019754"/>
    </source>
</evidence>
<feature type="chain" id="PRO_5039626242" evidence="4">
    <location>
        <begin position="22"/>
        <end position="438"/>
    </location>
</feature>
<dbReference type="PROSITE" id="PS51318">
    <property type="entry name" value="TAT"/>
    <property type="match status" value="1"/>
</dbReference>
<dbReference type="PANTHER" id="PTHR30061">
    <property type="entry name" value="MALTOSE-BINDING PERIPLASMIC PROTEIN"/>
    <property type="match status" value="1"/>
</dbReference>
<dbReference type="CDD" id="cd14747">
    <property type="entry name" value="PBP2_MalE"/>
    <property type="match status" value="1"/>
</dbReference>
<dbReference type="SUPFAM" id="SSF53850">
    <property type="entry name" value="Periplasmic binding protein-like II"/>
    <property type="match status" value="1"/>
</dbReference>
<reference evidence="5 6" key="1">
    <citation type="journal article" date="2013" name="Genome Announc.">
        <title>Draft genome sequence of an Actinobacterium, Brachybacterium muris strain UCD-AY4.</title>
        <authorList>
            <person name="Lo J.R."/>
            <person name="Lang J.M."/>
            <person name="Darling A.E."/>
            <person name="Eisen J.A."/>
            <person name="Coil D.A."/>
        </authorList>
    </citation>
    <scope>NUCLEOTIDE SEQUENCE [LARGE SCALE GENOMIC DNA]</scope>
    <source>
        <strain evidence="5 6">UCD-AY4</strain>
    </source>
</reference>
<keyword evidence="6" id="KW-1185">Reference proteome</keyword>
<dbReference type="GO" id="GO:0015768">
    <property type="term" value="P:maltose transport"/>
    <property type="evidence" value="ECO:0007669"/>
    <property type="project" value="TreeGrafter"/>
</dbReference>
<evidence type="ECO:0000313" key="5">
    <source>
        <dbReference type="EMBL" id="EYT50955.1"/>
    </source>
</evidence>
<dbReference type="EMBL" id="AORC01000002">
    <property type="protein sequence ID" value="EYT50955.1"/>
    <property type="molecule type" value="Genomic_DNA"/>
</dbReference>
<dbReference type="PANTHER" id="PTHR30061:SF50">
    <property type="entry name" value="MALTOSE_MALTODEXTRIN-BINDING PERIPLASMIC PROTEIN"/>
    <property type="match status" value="1"/>
</dbReference>
<dbReference type="PROSITE" id="PS51257">
    <property type="entry name" value="PROKAR_LIPOPROTEIN"/>
    <property type="match status" value="1"/>
</dbReference>
<evidence type="ECO:0000256" key="2">
    <source>
        <dbReference type="ARBA" id="ARBA00022448"/>
    </source>
</evidence>
<organism evidence="5 6">
    <name type="scientific">Brachybacterium muris UCD-AY4</name>
    <dbReference type="NCBI Taxonomy" id="1249481"/>
    <lineage>
        <taxon>Bacteria</taxon>
        <taxon>Bacillati</taxon>
        <taxon>Actinomycetota</taxon>
        <taxon>Actinomycetes</taxon>
        <taxon>Micrococcales</taxon>
        <taxon>Dermabacteraceae</taxon>
        <taxon>Brachybacterium</taxon>
    </lineage>
</organism>
<name>A0A022KXE7_9MICO</name>
<dbReference type="OrthoDB" id="9780991at2"/>
<keyword evidence="3 4" id="KW-0732">Signal</keyword>
<dbReference type="GO" id="GO:0055052">
    <property type="term" value="C:ATP-binding cassette (ABC) transporter complex, substrate-binding subunit-containing"/>
    <property type="evidence" value="ECO:0007669"/>
    <property type="project" value="TreeGrafter"/>
</dbReference>
<keyword evidence="2" id="KW-0813">Transport</keyword>
<dbReference type="Proteomes" id="UP000019754">
    <property type="component" value="Unassembled WGS sequence"/>
</dbReference>
<accession>A0A022KXE7</accession>
<comment type="caution">
    <text evidence="5">The sequence shown here is derived from an EMBL/GenBank/DDBJ whole genome shotgun (WGS) entry which is preliminary data.</text>
</comment>
<comment type="similarity">
    <text evidence="1">Belongs to the bacterial solute-binding protein 1 family.</text>
</comment>
<evidence type="ECO:0000256" key="3">
    <source>
        <dbReference type="ARBA" id="ARBA00022729"/>
    </source>
</evidence>
<dbReference type="RefSeq" id="WP_017824374.1">
    <property type="nucleotide sequence ID" value="NZ_KB403091.1"/>
</dbReference>
<gene>
    <name evidence="5" type="ORF">D641_0100280</name>
</gene>
<dbReference type="InterPro" id="IPR006311">
    <property type="entry name" value="TAT_signal"/>
</dbReference>
<dbReference type="HOGENOM" id="CLU_031285_10_1_11"/>
<dbReference type="AlphaFoldDB" id="A0A022KXE7"/>
<dbReference type="InterPro" id="IPR006059">
    <property type="entry name" value="SBP"/>
</dbReference>
<evidence type="ECO:0000256" key="4">
    <source>
        <dbReference type="SAM" id="SignalP"/>
    </source>
</evidence>
<proteinExistence type="inferred from homology"/>
<protein>
    <submittedName>
        <fullName evidence="5">Sugar ABC transporter substrate-binding protein</fullName>
    </submittedName>
</protein>
<dbReference type="GO" id="GO:0042956">
    <property type="term" value="P:maltodextrin transmembrane transport"/>
    <property type="evidence" value="ECO:0007669"/>
    <property type="project" value="TreeGrafter"/>
</dbReference>
<evidence type="ECO:0000256" key="1">
    <source>
        <dbReference type="ARBA" id="ARBA00008520"/>
    </source>
</evidence>
<dbReference type="Gene3D" id="3.40.190.10">
    <property type="entry name" value="Periplasmic binding protein-like II"/>
    <property type="match status" value="2"/>
</dbReference>
<dbReference type="Pfam" id="PF01547">
    <property type="entry name" value="SBP_bac_1"/>
    <property type="match status" value="1"/>
</dbReference>